<dbReference type="Pfam" id="PF00881">
    <property type="entry name" value="Nitroreductase"/>
    <property type="match status" value="1"/>
</dbReference>
<evidence type="ECO:0000256" key="3">
    <source>
        <dbReference type="ARBA" id="ARBA00022630"/>
    </source>
</evidence>
<evidence type="ECO:0000256" key="4">
    <source>
        <dbReference type="ARBA" id="ARBA00022643"/>
    </source>
</evidence>
<dbReference type="EMBL" id="LSYV01000040">
    <property type="protein sequence ID" value="KXZ46984.1"/>
    <property type="molecule type" value="Genomic_DNA"/>
</dbReference>
<evidence type="ECO:0000313" key="10">
    <source>
        <dbReference type="EMBL" id="KXZ46984.1"/>
    </source>
</evidence>
<keyword evidence="11" id="KW-1185">Reference proteome</keyword>
<keyword evidence="3" id="KW-0285">Flavoprotein</keyword>
<accession>A0A150GAY8</accession>
<comment type="cofactor">
    <cofactor evidence="1">
        <name>FMN</name>
        <dbReference type="ChEBI" id="CHEBI:58210"/>
    </cofactor>
</comment>
<evidence type="ECO:0000256" key="5">
    <source>
        <dbReference type="ARBA" id="ARBA00022857"/>
    </source>
</evidence>
<evidence type="ECO:0000313" key="11">
    <source>
        <dbReference type="Proteomes" id="UP000075714"/>
    </source>
</evidence>
<dbReference type="AlphaFoldDB" id="A0A150GAY8"/>
<evidence type="ECO:0000256" key="6">
    <source>
        <dbReference type="ARBA" id="ARBA00023002"/>
    </source>
</evidence>
<keyword evidence="7" id="KW-0520">NAD</keyword>
<evidence type="ECO:0000256" key="2">
    <source>
        <dbReference type="ARBA" id="ARBA00007118"/>
    </source>
</evidence>
<keyword evidence="4" id="KW-0288">FMN</keyword>
<keyword evidence="5" id="KW-0521">NADP</keyword>
<proteinExistence type="inferred from homology"/>
<dbReference type="InterPro" id="IPR026021">
    <property type="entry name" value="YdjA-like"/>
</dbReference>
<sequence length="297" mass="32930">MGRDTTDQEGLGQSAKDRQVQAMDSRFVAPGMNAELGILALLLVSGVSGMLMSSVSVTCTMFVGGLVTWLFFTLPELLRQADSPSVAAGGGDAGLLSPDAVLELIRRRRSVFPKDYNGKKVPREQLERLLEAANWAPTHGLTEPWRFVVLEGASKKEMEDLTMELCRTRLPEEKAAKTLEKLEKKRASTWGKISCYIAICCKRQSKPEKLMPEWEEMAAVSCAVQNMALLATSMGLAAYWTSWQEVARESPEMKALLGLAPEDRMMGFFTVGCIELERREGYRGSRGPWAEKVAWKS</sequence>
<dbReference type="InterPro" id="IPR000415">
    <property type="entry name" value="Nitroreductase-like"/>
</dbReference>
<keyword evidence="8" id="KW-1133">Transmembrane helix</keyword>
<dbReference type="Proteomes" id="UP000075714">
    <property type="component" value="Unassembled WGS sequence"/>
</dbReference>
<dbReference type="InterPro" id="IPR052530">
    <property type="entry name" value="NAD(P)H_nitroreductase"/>
</dbReference>
<gene>
    <name evidence="10" type="ORF">GPECTOR_39g478</name>
</gene>
<dbReference type="SUPFAM" id="SSF55469">
    <property type="entry name" value="FMN-dependent nitroreductase-like"/>
    <property type="match status" value="1"/>
</dbReference>
<evidence type="ECO:0000256" key="1">
    <source>
        <dbReference type="ARBA" id="ARBA00001917"/>
    </source>
</evidence>
<dbReference type="CDD" id="cd02135">
    <property type="entry name" value="YdjA-like"/>
    <property type="match status" value="1"/>
</dbReference>
<dbReference type="Gene3D" id="3.40.109.10">
    <property type="entry name" value="NADH Oxidase"/>
    <property type="match status" value="1"/>
</dbReference>
<comment type="similarity">
    <text evidence="2">Belongs to the nitroreductase family.</text>
</comment>
<organism evidence="10 11">
    <name type="scientific">Gonium pectorale</name>
    <name type="common">Green alga</name>
    <dbReference type="NCBI Taxonomy" id="33097"/>
    <lineage>
        <taxon>Eukaryota</taxon>
        <taxon>Viridiplantae</taxon>
        <taxon>Chlorophyta</taxon>
        <taxon>core chlorophytes</taxon>
        <taxon>Chlorophyceae</taxon>
        <taxon>CS clade</taxon>
        <taxon>Chlamydomonadales</taxon>
        <taxon>Volvocaceae</taxon>
        <taxon>Gonium</taxon>
    </lineage>
</organism>
<comment type="caution">
    <text evidence="10">The sequence shown here is derived from an EMBL/GenBank/DDBJ whole genome shotgun (WGS) entry which is preliminary data.</text>
</comment>
<evidence type="ECO:0000256" key="8">
    <source>
        <dbReference type="SAM" id="Phobius"/>
    </source>
</evidence>
<evidence type="ECO:0000259" key="9">
    <source>
        <dbReference type="Pfam" id="PF00881"/>
    </source>
</evidence>
<dbReference type="PANTHER" id="PTHR43821:SF1">
    <property type="entry name" value="NAD(P)H NITROREDUCTASE YDJA-RELATED"/>
    <property type="match status" value="1"/>
</dbReference>
<reference evidence="11" key="1">
    <citation type="journal article" date="2016" name="Nat. Commun.">
        <title>The Gonium pectorale genome demonstrates co-option of cell cycle regulation during the evolution of multicellularity.</title>
        <authorList>
            <person name="Hanschen E.R."/>
            <person name="Marriage T.N."/>
            <person name="Ferris P.J."/>
            <person name="Hamaji T."/>
            <person name="Toyoda A."/>
            <person name="Fujiyama A."/>
            <person name="Neme R."/>
            <person name="Noguchi H."/>
            <person name="Minakuchi Y."/>
            <person name="Suzuki M."/>
            <person name="Kawai-Toyooka H."/>
            <person name="Smith D.R."/>
            <person name="Sparks H."/>
            <person name="Anderson J."/>
            <person name="Bakaric R."/>
            <person name="Luria V."/>
            <person name="Karger A."/>
            <person name="Kirschner M.W."/>
            <person name="Durand P.M."/>
            <person name="Michod R.E."/>
            <person name="Nozaki H."/>
            <person name="Olson B.J."/>
        </authorList>
    </citation>
    <scope>NUCLEOTIDE SEQUENCE [LARGE SCALE GENOMIC DNA]</scope>
    <source>
        <strain evidence="11">NIES-2863</strain>
    </source>
</reference>
<name>A0A150GAY8_GONPE</name>
<keyword evidence="6" id="KW-0560">Oxidoreductase</keyword>
<dbReference type="GO" id="GO:0016491">
    <property type="term" value="F:oxidoreductase activity"/>
    <property type="evidence" value="ECO:0007669"/>
    <property type="project" value="UniProtKB-KW"/>
</dbReference>
<dbReference type="InterPro" id="IPR029479">
    <property type="entry name" value="Nitroreductase"/>
</dbReference>
<evidence type="ECO:0000256" key="7">
    <source>
        <dbReference type="ARBA" id="ARBA00023027"/>
    </source>
</evidence>
<dbReference type="PANTHER" id="PTHR43821">
    <property type="entry name" value="NAD(P)H NITROREDUCTASE YDJA-RELATED"/>
    <property type="match status" value="1"/>
</dbReference>
<keyword evidence="8" id="KW-0472">Membrane</keyword>
<feature type="domain" description="Nitroreductase" evidence="9">
    <location>
        <begin position="105"/>
        <end position="272"/>
    </location>
</feature>
<keyword evidence="8" id="KW-0812">Transmembrane</keyword>
<dbReference type="STRING" id="33097.A0A150GAY8"/>
<protein>
    <recommendedName>
        <fullName evidence="9">Nitroreductase domain-containing protein</fullName>
    </recommendedName>
</protein>
<dbReference type="OrthoDB" id="41362at2759"/>
<feature type="transmembrane region" description="Helical" evidence="8">
    <location>
        <begin position="50"/>
        <end position="72"/>
    </location>
</feature>